<organism evidence="2 3">
    <name type="scientific">Nitrosomonas europaea (strain ATCC 19718 / CIP 103999 / KCTC 2705 / NBRC 14298)</name>
    <dbReference type="NCBI Taxonomy" id="228410"/>
    <lineage>
        <taxon>Bacteria</taxon>
        <taxon>Pseudomonadati</taxon>
        <taxon>Pseudomonadota</taxon>
        <taxon>Betaproteobacteria</taxon>
        <taxon>Nitrosomonadales</taxon>
        <taxon>Nitrosomonadaceae</taxon>
        <taxon>Nitrosomonas</taxon>
    </lineage>
</organism>
<evidence type="ECO:0000313" key="2">
    <source>
        <dbReference type="EMBL" id="CAD85190.1"/>
    </source>
</evidence>
<reference evidence="2 3" key="1">
    <citation type="journal article" date="2003" name="J. Bacteriol.">
        <title>Complete genome sequence of the ammonia-oxidizing bacterium and obligate chemolithoautotroph Nitrosomonas europaea.</title>
        <authorList>
            <person name="Chain P."/>
            <person name="Lamerdin J."/>
            <person name="Larimer F."/>
            <person name="Regala W."/>
            <person name="Land M."/>
            <person name="Hauser L."/>
            <person name="Hooper A."/>
            <person name="Klotz M."/>
            <person name="Norton J."/>
            <person name="Sayavedra-Soto L."/>
            <person name="Arciero D."/>
            <person name="Hommes N."/>
            <person name="Whittaker M."/>
            <person name="Arp D."/>
        </authorList>
    </citation>
    <scope>NUCLEOTIDE SEQUENCE [LARGE SCALE GENOMIC DNA]</scope>
    <source>
        <strain evidence="3">ATCC 19718 / CIP 103999 / KCTC 2705 / NBRC 14298</strain>
    </source>
</reference>
<dbReference type="KEGG" id="neu:NE1279"/>
<keyword evidence="1" id="KW-0812">Transmembrane</keyword>
<keyword evidence="1" id="KW-0472">Membrane</keyword>
<sequence>MKSGLQCESPGRYFSYLSYICLVQLLSLHFESMKGESFMRNETQTTHSHSKHEQHCQHVYETGQLRRAKMHVARLTGNFDSRKILSPSLLQLLETSIILETTDSKVLASRLKRKPAAIRADLQKICHLLAEEPRL</sequence>
<dbReference type="STRING" id="228410.NE1279"/>
<keyword evidence="1" id="KW-1133">Transmembrane helix</keyword>
<dbReference type="eggNOG" id="ENOG50315TP">
    <property type="taxonomic scope" value="Bacteria"/>
</dbReference>
<name>Q82V31_NITEU</name>
<gene>
    <name evidence="2" type="ordered locus">NE1279</name>
</gene>
<evidence type="ECO:0000256" key="1">
    <source>
        <dbReference type="SAM" id="Phobius"/>
    </source>
</evidence>
<dbReference type="EMBL" id="AL954747">
    <property type="protein sequence ID" value="CAD85190.1"/>
    <property type="molecule type" value="Genomic_DNA"/>
</dbReference>
<proteinExistence type="predicted"/>
<feature type="transmembrane region" description="Helical" evidence="1">
    <location>
        <begin position="13"/>
        <end position="30"/>
    </location>
</feature>
<protein>
    <submittedName>
        <fullName evidence="2">Uncharacterized protein</fullName>
    </submittedName>
</protein>
<accession>Q82V31</accession>
<dbReference type="Proteomes" id="UP000001416">
    <property type="component" value="Chromosome"/>
</dbReference>
<dbReference type="AlphaFoldDB" id="Q82V31"/>
<keyword evidence="3" id="KW-1185">Reference proteome</keyword>
<dbReference type="HOGENOM" id="CLU_155852_0_0_4"/>
<evidence type="ECO:0000313" key="3">
    <source>
        <dbReference type="Proteomes" id="UP000001416"/>
    </source>
</evidence>